<keyword evidence="2" id="KW-0479">Metal-binding</keyword>
<keyword evidence="4" id="KW-0804">Transcription</keyword>
<evidence type="ECO:0000256" key="5">
    <source>
        <dbReference type="ARBA" id="ARBA00023242"/>
    </source>
</evidence>
<keyword evidence="8" id="KW-1185">Reference proteome</keyword>
<evidence type="ECO:0000256" key="2">
    <source>
        <dbReference type="ARBA" id="ARBA00022723"/>
    </source>
</evidence>
<dbReference type="GO" id="GO:0006351">
    <property type="term" value="P:DNA-templated transcription"/>
    <property type="evidence" value="ECO:0007669"/>
    <property type="project" value="InterPro"/>
</dbReference>
<dbReference type="InterPro" id="IPR050815">
    <property type="entry name" value="TF_fung"/>
</dbReference>
<dbReference type="Gene3D" id="4.10.240.10">
    <property type="entry name" value="Zn(2)-C6 fungal-type DNA-binding domain"/>
    <property type="match status" value="1"/>
</dbReference>
<comment type="caution">
    <text evidence="7">The sequence shown here is derived from an EMBL/GenBank/DDBJ whole genome shotgun (WGS) entry which is preliminary data.</text>
</comment>
<dbReference type="GO" id="GO:0000981">
    <property type="term" value="F:DNA-binding transcription factor activity, RNA polymerase II-specific"/>
    <property type="evidence" value="ECO:0007669"/>
    <property type="project" value="InterPro"/>
</dbReference>
<keyword evidence="5" id="KW-0539">Nucleus</keyword>
<dbReference type="InterPro" id="IPR007219">
    <property type="entry name" value="XnlR_reg_dom"/>
</dbReference>
<evidence type="ECO:0000313" key="7">
    <source>
        <dbReference type="EMBL" id="KAF7323340.1"/>
    </source>
</evidence>
<dbReference type="Pfam" id="PF04082">
    <property type="entry name" value="Fungal_trans"/>
    <property type="match status" value="1"/>
</dbReference>
<sequence length="529" mass="58038">MVGPASTAEDEKLQKCDGAQPVCTQCVRAKQSEDCEYIFNGERAQVEVLEEVISKVQNRIYELERTQTPHLLPMRSLPHSPTEIEALEPSSDIAAILVDKFLAYASEVGFFLHPTRFRSSALRFETPNTRPAPAVLFAVYLWGLHLSRNPRLAVREPSILAHTLELTANSLRGDHPNKIMHTLQAHILLAYYFFSSGRFLEGKYHAMAAVSLYLSSGLHLIRSKRYPDAAAAALPAPRDAIEEGERIHACWATLVLDKLWAVALDSDAHQNVDGSLYELDTPWPLEIEDYERGRIAHKASSENTLHEFLEGRSTGSLAGPSSFALLSKATILVHRANRLARQATSDMPPSSIAAFQASFVAHDALIDAFRASLPSPQSLHPPTPTKLRMLLLTHCLVHAATLQLHGIPALRVNNASSRRKCFAAAKTIVEIMLALPQGLEGNLDYLNAIIGTVWTSAFQTLIEEFNALRAAGESTTAATSLLQRGFEAIRPFNAACALLDYQISAIERALAVVCGRSMDGSSRLRVPAA</sequence>
<dbReference type="GO" id="GO:0008270">
    <property type="term" value="F:zinc ion binding"/>
    <property type="evidence" value="ECO:0007669"/>
    <property type="project" value="InterPro"/>
</dbReference>
<dbReference type="PANTHER" id="PTHR47338:SF29">
    <property type="entry name" value="ZN(2)-C6 FUNGAL-TYPE DOMAIN-CONTAINING PROTEIN"/>
    <property type="match status" value="1"/>
</dbReference>
<dbReference type="Proteomes" id="UP000613580">
    <property type="component" value="Unassembled WGS sequence"/>
</dbReference>
<evidence type="ECO:0000259" key="6">
    <source>
        <dbReference type="Pfam" id="PF04082"/>
    </source>
</evidence>
<dbReference type="InterPro" id="IPR036864">
    <property type="entry name" value="Zn2-C6_fun-type_DNA-bd_sf"/>
</dbReference>
<dbReference type="AlphaFoldDB" id="A0A8H6TTC2"/>
<comment type="subcellular location">
    <subcellularLocation>
        <location evidence="1">Nucleus</location>
    </subcellularLocation>
</comment>
<dbReference type="PANTHER" id="PTHR47338">
    <property type="entry name" value="ZN(II)2CYS6 TRANSCRIPTION FACTOR (EUROFUNG)-RELATED"/>
    <property type="match status" value="1"/>
</dbReference>
<gene>
    <name evidence="7" type="ORF">HMN09_00114900</name>
</gene>
<evidence type="ECO:0000313" key="8">
    <source>
        <dbReference type="Proteomes" id="UP000613580"/>
    </source>
</evidence>
<evidence type="ECO:0000256" key="3">
    <source>
        <dbReference type="ARBA" id="ARBA00023015"/>
    </source>
</evidence>
<proteinExistence type="predicted"/>
<dbReference type="OrthoDB" id="2309723at2759"/>
<dbReference type="EMBL" id="JACAZE010000001">
    <property type="protein sequence ID" value="KAF7323340.1"/>
    <property type="molecule type" value="Genomic_DNA"/>
</dbReference>
<feature type="domain" description="Xylanolytic transcriptional activator regulatory" evidence="6">
    <location>
        <begin position="111"/>
        <end position="296"/>
    </location>
</feature>
<reference evidence="7" key="1">
    <citation type="submission" date="2020-05" db="EMBL/GenBank/DDBJ databases">
        <title>Mycena genomes resolve the evolution of fungal bioluminescence.</title>
        <authorList>
            <person name="Tsai I.J."/>
        </authorList>
    </citation>
    <scope>NUCLEOTIDE SEQUENCE</scope>
    <source>
        <strain evidence="7">110903Hualien_Pintung</strain>
    </source>
</reference>
<evidence type="ECO:0000256" key="1">
    <source>
        <dbReference type="ARBA" id="ARBA00004123"/>
    </source>
</evidence>
<accession>A0A8H6TTC2</accession>
<name>A0A8H6TTC2_MYCCL</name>
<organism evidence="7 8">
    <name type="scientific">Mycena chlorophos</name>
    <name type="common">Agaric fungus</name>
    <name type="synonym">Agaricus chlorophos</name>
    <dbReference type="NCBI Taxonomy" id="658473"/>
    <lineage>
        <taxon>Eukaryota</taxon>
        <taxon>Fungi</taxon>
        <taxon>Dikarya</taxon>
        <taxon>Basidiomycota</taxon>
        <taxon>Agaricomycotina</taxon>
        <taxon>Agaricomycetes</taxon>
        <taxon>Agaricomycetidae</taxon>
        <taxon>Agaricales</taxon>
        <taxon>Marasmiineae</taxon>
        <taxon>Mycenaceae</taxon>
        <taxon>Mycena</taxon>
    </lineage>
</organism>
<dbReference type="GO" id="GO:0003677">
    <property type="term" value="F:DNA binding"/>
    <property type="evidence" value="ECO:0007669"/>
    <property type="project" value="InterPro"/>
</dbReference>
<evidence type="ECO:0000256" key="4">
    <source>
        <dbReference type="ARBA" id="ARBA00023163"/>
    </source>
</evidence>
<dbReference type="CDD" id="cd00067">
    <property type="entry name" value="GAL4"/>
    <property type="match status" value="1"/>
</dbReference>
<dbReference type="GO" id="GO:0005634">
    <property type="term" value="C:nucleus"/>
    <property type="evidence" value="ECO:0007669"/>
    <property type="project" value="UniProtKB-SubCell"/>
</dbReference>
<keyword evidence="3" id="KW-0805">Transcription regulation</keyword>
<dbReference type="CDD" id="cd12148">
    <property type="entry name" value="fungal_TF_MHR"/>
    <property type="match status" value="1"/>
</dbReference>
<protein>
    <recommendedName>
        <fullName evidence="6">Xylanolytic transcriptional activator regulatory domain-containing protein</fullName>
    </recommendedName>
</protein>
<dbReference type="InterPro" id="IPR001138">
    <property type="entry name" value="Zn2Cys6_DnaBD"/>
</dbReference>